<keyword evidence="1" id="KW-0808">Transferase</keyword>
<dbReference type="SUPFAM" id="SSF53448">
    <property type="entry name" value="Nucleotide-diphospho-sugar transferases"/>
    <property type="match status" value="1"/>
</dbReference>
<dbReference type="PANTHER" id="PTHR21485:SF6">
    <property type="entry name" value="N-ACYLNEURAMINATE CYTIDYLYLTRANSFERASE-RELATED"/>
    <property type="match status" value="1"/>
</dbReference>
<sequence length="233" mass="25500">MTGTPRAVAIIPARGGSKRIPRKNIRLFRGRPMLAWSIDAALACGAFDTVMVSTDDAEIAAIARALGAEVPFLRSPAAADDHATTSDVLLEVLGQYAEAGVQFDLACCLYPTAPFVRPADLSGGRAQLLGSRFDVIMPVAAFSYPIWRSLQRDDEGCIALNFPEHLNARSQDLPVAYHDAGQWYWFRTEAFLRDHVLMGPNTGSIVLPAMQVQDIDTEEDWAIAELKHERMSG</sequence>
<evidence type="ECO:0000313" key="1">
    <source>
        <dbReference type="EMBL" id="VVN09688.1"/>
    </source>
</evidence>
<dbReference type="EC" id="2.7.7.82" evidence="1"/>
<dbReference type="AlphaFoldDB" id="A0A5E6UXI4"/>
<name>A0A5E6UXI4_PSEFL</name>
<gene>
    <name evidence="1" type="primary">neuA_2</name>
    <name evidence="1" type="ORF">PS662_03785</name>
</gene>
<dbReference type="PANTHER" id="PTHR21485">
    <property type="entry name" value="HAD SUPERFAMILY MEMBERS CMAS AND KDSC"/>
    <property type="match status" value="1"/>
</dbReference>
<dbReference type="Pfam" id="PF02348">
    <property type="entry name" value="CTP_transf_3"/>
    <property type="match status" value="1"/>
</dbReference>
<proteinExistence type="predicted"/>
<keyword evidence="1" id="KW-0548">Nucleotidyltransferase</keyword>
<accession>A0A5E6UXI4</accession>
<dbReference type="InterPro" id="IPR020039">
    <property type="entry name" value="PseF"/>
</dbReference>
<dbReference type="Gene3D" id="3.90.550.10">
    <property type="entry name" value="Spore Coat Polysaccharide Biosynthesis Protein SpsA, Chain A"/>
    <property type="match status" value="1"/>
</dbReference>
<dbReference type="OrthoDB" id="9805604at2"/>
<dbReference type="InterPro" id="IPR050793">
    <property type="entry name" value="CMP-NeuNAc_synthase"/>
</dbReference>
<reference evidence="1 2" key="1">
    <citation type="submission" date="2019-09" db="EMBL/GenBank/DDBJ databases">
        <authorList>
            <person name="Chandra G."/>
            <person name="Truman W A."/>
        </authorList>
    </citation>
    <scope>NUCLEOTIDE SEQUENCE [LARGE SCALE GENOMIC DNA]</scope>
    <source>
        <strain evidence="1">PS662</strain>
    </source>
</reference>
<dbReference type="GO" id="GO:0008781">
    <property type="term" value="F:N-acylneuraminate cytidylyltransferase activity"/>
    <property type="evidence" value="ECO:0007669"/>
    <property type="project" value="TreeGrafter"/>
</dbReference>
<dbReference type="NCBIfam" id="TIGR03584">
    <property type="entry name" value="PseF"/>
    <property type="match status" value="1"/>
</dbReference>
<dbReference type="InterPro" id="IPR003329">
    <property type="entry name" value="Cytidylyl_trans"/>
</dbReference>
<dbReference type="EMBL" id="CABVHK010000012">
    <property type="protein sequence ID" value="VVN09688.1"/>
    <property type="molecule type" value="Genomic_DNA"/>
</dbReference>
<dbReference type="Proteomes" id="UP000326953">
    <property type="component" value="Unassembled WGS sequence"/>
</dbReference>
<evidence type="ECO:0000313" key="2">
    <source>
        <dbReference type="Proteomes" id="UP000326953"/>
    </source>
</evidence>
<organism evidence="1 2">
    <name type="scientific">Pseudomonas fluorescens</name>
    <dbReference type="NCBI Taxonomy" id="294"/>
    <lineage>
        <taxon>Bacteria</taxon>
        <taxon>Pseudomonadati</taxon>
        <taxon>Pseudomonadota</taxon>
        <taxon>Gammaproteobacteria</taxon>
        <taxon>Pseudomonadales</taxon>
        <taxon>Pseudomonadaceae</taxon>
        <taxon>Pseudomonas</taxon>
    </lineage>
</organism>
<dbReference type="InterPro" id="IPR029044">
    <property type="entry name" value="Nucleotide-diphossugar_trans"/>
</dbReference>
<dbReference type="RefSeq" id="WP_150712180.1">
    <property type="nucleotide sequence ID" value="NZ_CABVHK010000012.1"/>
</dbReference>
<dbReference type="CDD" id="cd02513">
    <property type="entry name" value="CMP-NeuAc_Synthase"/>
    <property type="match status" value="1"/>
</dbReference>
<protein>
    <submittedName>
        <fullName evidence="1">CMP-N,N'-diacetyllegionaminic acid synthase</fullName>
        <ecNumber evidence="1">2.7.7.82</ecNumber>
    </submittedName>
</protein>